<dbReference type="InterPro" id="IPR028979">
    <property type="entry name" value="Ser_kin/Pase_Hpr-like_N_sf"/>
</dbReference>
<dbReference type="Pfam" id="PF07085">
    <property type="entry name" value="DRTGG"/>
    <property type="match status" value="1"/>
</dbReference>
<dbReference type="AlphaFoldDB" id="A0A0L6U2D4"/>
<sequence>MKLSLIRDILNAEVLSGESHLEDEVYSGFGCDLMSDVLCYAREDAVLLTGLVNKQVLNTADMANMNSIIFVRSKVPSEEVIQMAKEMNILVMTTKYILFESCGLLYQNGLIGAHIR</sequence>
<dbReference type="Proteomes" id="UP000036873">
    <property type="component" value="Unassembled WGS sequence"/>
</dbReference>
<comment type="caution">
    <text evidence="2">The sequence shown here is derived from an EMBL/GenBank/DDBJ whole genome shotgun (WGS) entry which is preliminary data.</text>
</comment>
<dbReference type="OrthoDB" id="9800390at2"/>
<evidence type="ECO:0000313" key="3">
    <source>
        <dbReference type="Proteomes" id="UP000036873"/>
    </source>
</evidence>
<feature type="domain" description="DRTGG" evidence="1">
    <location>
        <begin position="6"/>
        <end position="99"/>
    </location>
</feature>
<name>A0A0L6U2D4_9FIRM</name>
<organism evidence="2 3">
    <name type="scientific">Acetobacterium bakii</name>
    <dbReference type="NCBI Taxonomy" id="52689"/>
    <lineage>
        <taxon>Bacteria</taxon>
        <taxon>Bacillati</taxon>
        <taxon>Bacillota</taxon>
        <taxon>Clostridia</taxon>
        <taxon>Eubacteriales</taxon>
        <taxon>Eubacteriaceae</taxon>
        <taxon>Acetobacterium</taxon>
    </lineage>
</organism>
<protein>
    <submittedName>
        <fullName evidence="2">DRTGG domain-containing protein</fullName>
    </submittedName>
</protein>
<dbReference type="InterPro" id="IPR010766">
    <property type="entry name" value="DRTGG"/>
</dbReference>
<keyword evidence="3" id="KW-1185">Reference proteome</keyword>
<dbReference type="SUPFAM" id="SSF75138">
    <property type="entry name" value="HprK N-terminal domain-like"/>
    <property type="match status" value="1"/>
</dbReference>
<dbReference type="STRING" id="52689.AKG39_06145"/>
<evidence type="ECO:0000259" key="1">
    <source>
        <dbReference type="Pfam" id="PF07085"/>
    </source>
</evidence>
<dbReference type="EMBL" id="LGYO01000012">
    <property type="protein sequence ID" value="KNZ42502.1"/>
    <property type="molecule type" value="Genomic_DNA"/>
</dbReference>
<gene>
    <name evidence="2" type="ORF">AKG39_06145</name>
</gene>
<proteinExistence type="predicted"/>
<reference evidence="3" key="1">
    <citation type="submission" date="2015-07" db="EMBL/GenBank/DDBJ databases">
        <title>Draft genome sequence of Acetobacterium bakii DSM 8293, a potential psychrophilic chemical producer through syngas fermentation.</title>
        <authorList>
            <person name="Song Y."/>
            <person name="Hwang S."/>
            <person name="Cho B.-K."/>
        </authorList>
    </citation>
    <scope>NUCLEOTIDE SEQUENCE [LARGE SCALE GENOMIC DNA]</scope>
    <source>
        <strain evidence="3">DSM 8239</strain>
    </source>
</reference>
<accession>A0A0L6U2D4</accession>
<evidence type="ECO:0000313" key="2">
    <source>
        <dbReference type="EMBL" id="KNZ42502.1"/>
    </source>
</evidence>
<dbReference type="Gene3D" id="3.40.1390.20">
    <property type="entry name" value="HprK N-terminal domain-like"/>
    <property type="match status" value="1"/>
</dbReference>
<dbReference type="RefSeq" id="WP_050739498.1">
    <property type="nucleotide sequence ID" value="NZ_LGYO01000012.1"/>
</dbReference>